<evidence type="ECO:0000313" key="2">
    <source>
        <dbReference type="Proteomes" id="UP000326939"/>
    </source>
</evidence>
<organism evidence="1 2">
    <name type="scientific">Salix brachista</name>
    <dbReference type="NCBI Taxonomy" id="2182728"/>
    <lineage>
        <taxon>Eukaryota</taxon>
        <taxon>Viridiplantae</taxon>
        <taxon>Streptophyta</taxon>
        <taxon>Embryophyta</taxon>
        <taxon>Tracheophyta</taxon>
        <taxon>Spermatophyta</taxon>
        <taxon>Magnoliopsida</taxon>
        <taxon>eudicotyledons</taxon>
        <taxon>Gunneridae</taxon>
        <taxon>Pentapetalae</taxon>
        <taxon>rosids</taxon>
        <taxon>fabids</taxon>
        <taxon>Malpighiales</taxon>
        <taxon>Salicaceae</taxon>
        <taxon>Saliceae</taxon>
        <taxon>Salix</taxon>
    </lineage>
</organism>
<dbReference type="AlphaFoldDB" id="A0A5N5MCH3"/>
<proteinExistence type="predicted"/>
<evidence type="ECO:0000313" key="1">
    <source>
        <dbReference type="EMBL" id="KAB5551983.1"/>
    </source>
</evidence>
<dbReference type="EMBL" id="VDCV01000006">
    <property type="protein sequence ID" value="KAB5551983.1"/>
    <property type="molecule type" value="Genomic_DNA"/>
</dbReference>
<keyword evidence="2" id="KW-1185">Reference proteome</keyword>
<protein>
    <submittedName>
        <fullName evidence="1">Uncharacterized protein</fullName>
    </submittedName>
</protein>
<comment type="caution">
    <text evidence="1">The sequence shown here is derived from an EMBL/GenBank/DDBJ whole genome shotgun (WGS) entry which is preliminary data.</text>
</comment>
<gene>
    <name evidence="1" type="ORF">DKX38_009294</name>
</gene>
<dbReference type="Proteomes" id="UP000326939">
    <property type="component" value="Chromosome 6"/>
</dbReference>
<accession>A0A5N5MCH3</accession>
<name>A0A5N5MCH3_9ROSI</name>
<sequence>MCNQSSEPIGKSSGSLSEWPYSVSCTLIPAEPPPSKACLTFTPRFRNKRLGRNSPTEINNQDLLIQFSKDYHQNHLSDSNPCPNTGFPSSLVPNYLVSTLENELFSFQTKYLVSKHWLTPLFKFVYIGHQWSLTFDLSCHCKVICVPSSPTQMIYQRSFTIK</sequence>
<reference evidence="2" key="1">
    <citation type="journal article" date="2019" name="Gigascience">
        <title>De novo genome assembly of the endangered Acer yangbiense, a plant species with extremely small populations endemic to Yunnan Province, China.</title>
        <authorList>
            <person name="Yang J."/>
            <person name="Wariss H.M."/>
            <person name="Tao L."/>
            <person name="Zhang R."/>
            <person name="Yun Q."/>
            <person name="Hollingsworth P."/>
            <person name="Dao Z."/>
            <person name="Luo G."/>
            <person name="Guo H."/>
            <person name="Ma Y."/>
            <person name="Sun W."/>
        </authorList>
    </citation>
    <scope>NUCLEOTIDE SEQUENCE [LARGE SCALE GENOMIC DNA]</scope>
    <source>
        <strain evidence="2">cv. br00</strain>
    </source>
</reference>